<sequence>MENCVFCGIISGHVPGTKVAEDDLTLTFMDINPAADGHMLVIPKFHSEDLLEIDAEDLTAVTLSAQRAAKAAMSELGADGVNLLNCCKAPAWQTVFHFHLHVIPRYTDKTKDRLTLPWRPGIGERPAVLEELGARLRSGLS</sequence>
<dbReference type="InterPro" id="IPR001310">
    <property type="entry name" value="Histidine_triad_HIT"/>
</dbReference>
<dbReference type="PANTHER" id="PTHR46648">
    <property type="entry name" value="HIT FAMILY PROTEIN 1"/>
    <property type="match status" value="1"/>
</dbReference>
<dbReference type="SUPFAM" id="SSF54197">
    <property type="entry name" value="HIT-like"/>
    <property type="match status" value="1"/>
</dbReference>
<evidence type="ECO:0000313" key="3">
    <source>
        <dbReference type="EMBL" id="QHN37843.1"/>
    </source>
</evidence>
<feature type="short sequence motif" description="Histidine triad motif" evidence="2">
    <location>
        <begin position="97"/>
        <end position="101"/>
    </location>
</feature>
<reference evidence="3" key="1">
    <citation type="journal article" date="2021" name="Nat. Microbiol.">
        <title>Cocultivation of an ultrasmall environmental parasitic bacterium with lytic ability against bacteria associated with wastewater foams.</title>
        <authorList>
            <person name="Batinovic S."/>
            <person name="Rose J.J.A."/>
            <person name="Ratcliffe J."/>
            <person name="Seviour R.J."/>
            <person name="Petrovski S."/>
        </authorList>
    </citation>
    <scope>NUCLEOTIDE SEQUENCE</scope>
    <source>
        <strain evidence="3">CON44</strain>
    </source>
</reference>
<dbReference type="Gene3D" id="3.30.428.10">
    <property type="entry name" value="HIT-like"/>
    <property type="match status" value="1"/>
</dbReference>
<proteinExistence type="predicted"/>
<evidence type="ECO:0000256" key="2">
    <source>
        <dbReference type="PIRSR" id="PIRSR601310-3"/>
    </source>
</evidence>
<feature type="active site" description="Tele-AMP-histidine intermediate" evidence="1">
    <location>
        <position position="99"/>
    </location>
</feature>
<dbReference type="GO" id="GO:0009117">
    <property type="term" value="P:nucleotide metabolic process"/>
    <property type="evidence" value="ECO:0007669"/>
    <property type="project" value="TreeGrafter"/>
</dbReference>
<dbReference type="PRINTS" id="PR00332">
    <property type="entry name" value="HISTRIAD"/>
</dbReference>
<dbReference type="InterPro" id="IPR039384">
    <property type="entry name" value="HINT"/>
</dbReference>
<dbReference type="InterPro" id="IPR011146">
    <property type="entry name" value="HIT-like"/>
</dbReference>
<dbReference type="GO" id="GO:0003824">
    <property type="term" value="F:catalytic activity"/>
    <property type="evidence" value="ECO:0007669"/>
    <property type="project" value="InterPro"/>
</dbReference>
<dbReference type="RefSeq" id="WP_005182976.1">
    <property type="nucleotide sequence ID" value="NZ_CP045804.1"/>
</dbReference>
<organism evidence="3">
    <name type="scientific">Gordonia amarae</name>
    <dbReference type="NCBI Taxonomy" id="36821"/>
    <lineage>
        <taxon>Bacteria</taxon>
        <taxon>Bacillati</taxon>
        <taxon>Actinomycetota</taxon>
        <taxon>Actinomycetes</taxon>
        <taxon>Mycobacteriales</taxon>
        <taxon>Gordoniaceae</taxon>
        <taxon>Gordonia</taxon>
    </lineage>
</organism>
<accession>A0A857KEN1</accession>
<dbReference type="CDD" id="cd01277">
    <property type="entry name" value="HINT_subgroup"/>
    <property type="match status" value="1"/>
</dbReference>
<evidence type="ECO:0000256" key="1">
    <source>
        <dbReference type="PIRSR" id="PIRSR601310-1"/>
    </source>
</evidence>
<protein>
    <submittedName>
        <fullName evidence="3">HIT domain-containing protein</fullName>
    </submittedName>
</protein>
<dbReference type="EMBL" id="CP045810">
    <property type="protein sequence ID" value="QHN37843.1"/>
    <property type="molecule type" value="Genomic_DNA"/>
</dbReference>
<dbReference type="AlphaFoldDB" id="A0A857KEN1"/>
<name>A0A857KEN1_9ACTN</name>
<dbReference type="PROSITE" id="PS51084">
    <property type="entry name" value="HIT_2"/>
    <property type="match status" value="1"/>
</dbReference>
<dbReference type="Pfam" id="PF01230">
    <property type="entry name" value="HIT"/>
    <property type="match status" value="1"/>
</dbReference>
<dbReference type="InterPro" id="IPR036265">
    <property type="entry name" value="HIT-like_sf"/>
</dbReference>
<gene>
    <name evidence="3" type="ORF">GII30_00400</name>
</gene>
<dbReference type="PANTHER" id="PTHR46648:SF1">
    <property type="entry name" value="ADENOSINE 5'-MONOPHOSPHORAMIDASE HNT1"/>
    <property type="match status" value="1"/>
</dbReference>